<dbReference type="PANTHER" id="PTHR11545">
    <property type="entry name" value="RIBOSOMAL PROTEIN L13"/>
    <property type="match status" value="1"/>
</dbReference>
<dbReference type="PANTHER" id="PTHR11545:SF2">
    <property type="entry name" value="LARGE RIBOSOMAL SUBUNIT PROTEIN UL13M"/>
    <property type="match status" value="1"/>
</dbReference>
<reference evidence="4 5" key="1">
    <citation type="submission" date="2017-06" db="EMBL/GenBank/DDBJ databases">
        <title>A platform for efficient transgenesis in Macrostomum lignano, a flatworm model organism for stem cell research.</title>
        <authorList>
            <person name="Berezikov E."/>
        </authorList>
    </citation>
    <scope>NUCLEOTIDE SEQUENCE [LARGE SCALE GENOMIC DNA]</scope>
    <source>
        <strain evidence="4">DV1</strain>
        <tissue evidence="4">Whole organism</tissue>
    </source>
</reference>
<feature type="non-terminal residue" evidence="4">
    <location>
        <position position="1"/>
    </location>
</feature>
<dbReference type="Proteomes" id="UP000215902">
    <property type="component" value="Unassembled WGS sequence"/>
</dbReference>
<keyword evidence="2" id="KW-0689">Ribosomal protein</keyword>
<dbReference type="EMBL" id="NIVC01000024">
    <property type="protein sequence ID" value="PAA93579.1"/>
    <property type="molecule type" value="Genomic_DNA"/>
</dbReference>
<evidence type="ECO:0008006" key="6">
    <source>
        <dbReference type="Google" id="ProtNLM"/>
    </source>
</evidence>
<sequence>WATFARQYWLYDCYKQCPMLSAERISRYLRGLHKPISAPDLTEVGDFVVVINTRHIAAKDNSRFWDRLLYTQHTRFPSFRREETMREMHCRDPTLVMKSEIRATMPSKLRERPIALARAFLHPDGLDTVNKNLLNNITGVIEQVLPVPKRLDEYSKQELDEVPRLFELPENHILDRRQLSDRPKDA</sequence>
<dbReference type="GO" id="GO:0003735">
    <property type="term" value="F:structural constituent of ribosome"/>
    <property type="evidence" value="ECO:0007669"/>
    <property type="project" value="InterPro"/>
</dbReference>
<dbReference type="InterPro" id="IPR005822">
    <property type="entry name" value="Ribosomal_uL13"/>
</dbReference>
<dbReference type="SUPFAM" id="SSF52161">
    <property type="entry name" value="Ribosomal protein L13"/>
    <property type="match status" value="1"/>
</dbReference>
<evidence type="ECO:0000256" key="1">
    <source>
        <dbReference type="ARBA" id="ARBA00006227"/>
    </source>
</evidence>
<dbReference type="Pfam" id="PF00572">
    <property type="entry name" value="Ribosomal_L13"/>
    <property type="match status" value="1"/>
</dbReference>
<dbReference type="GO" id="GO:0017148">
    <property type="term" value="P:negative regulation of translation"/>
    <property type="evidence" value="ECO:0007669"/>
    <property type="project" value="TreeGrafter"/>
</dbReference>
<organism evidence="4 5">
    <name type="scientific">Macrostomum lignano</name>
    <dbReference type="NCBI Taxonomy" id="282301"/>
    <lineage>
        <taxon>Eukaryota</taxon>
        <taxon>Metazoa</taxon>
        <taxon>Spiralia</taxon>
        <taxon>Lophotrochozoa</taxon>
        <taxon>Platyhelminthes</taxon>
        <taxon>Rhabditophora</taxon>
        <taxon>Macrostomorpha</taxon>
        <taxon>Macrostomida</taxon>
        <taxon>Macrostomidae</taxon>
        <taxon>Macrostomum</taxon>
    </lineage>
</organism>
<gene>
    <name evidence="4" type="ORF">BOX15_Mlig010528g1</name>
</gene>
<dbReference type="OrthoDB" id="274622at2759"/>
<name>A0A267H7P1_9PLAT</name>
<evidence type="ECO:0000313" key="4">
    <source>
        <dbReference type="EMBL" id="PAA93579.1"/>
    </source>
</evidence>
<proteinExistence type="inferred from homology"/>
<dbReference type="Gene3D" id="3.90.1180.10">
    <property type="entry name" value="Ribosomal protein L13"/>
    <property type="match status" value="1"/>
</dbReference>
<evidence type="ECO:0000313" key="5">
    <source>
        <dbReference type="Proteomes" id="UP000215902"/>
    </source>
</evidence>
<protein>
    <recommendedName>
        <fullName evidence="6">39S ribosomal protein L13, mitochondrial</fullName>
    </recommendedName>
</protein>
<dbReference type="STRING" id="282301.A0A267H7P1"/>
<evidence type="ECO:0000256" key="3">
    <source>
        <dbReference type="ARBA" id="ARBA00023274"/>
    </source>
</evidence>
<keyword evidence="3" id="KW-0687">Ribonucleoprotein</keyword>
<dbReference type="AlphaFoldDB" id="A0A267H7P1"/>
<dbReference type="GO" id="GO:0006412">
    <property type="term" value="P:translation"/>
    <property type="evidence" value="ECO:0007669"/>
    <property type="project" value="InterPro"/>
</dbReference>
<dbReference type="GO" id="GO:0003729">
    <property type="term" value="F:mRNA binding"/>
    <property type="evidence" value="ECO:0007669"/>
    <property type="project" value="TreeGrafter"/>
</dbReference>
<dbReference type="InterPro" id="IPR036899">
    <property type="entry name" value="Ribosomal_uL13_sf"/>
</dbReference>
<evidence type="ECO:0000256" key="2">
    <source>
        <dbReference type="ARBA" id="ARBA00022980"/>
    </source>
</evidence>
<comment type="similarity">
    <text evidence="1">Belongs to the universal ribosomal protein uL13 family.</text>
</comment>
<dbReference type="GO" id="GO:0005762">
    <property type="term" value="C:mitochondrial large ribosomal subunit"/>
    <property type="evidence" value="ECO:0007669"/>
    <property type="project" value="TreeGrafter"/>
</dbReference>
<keyword evidence="5" id="KW-1185">Reference proteome</keyword>
<accession>A0A267H7P1</accession>
<comment type="caution">
    <text evidence="4">The sequence shown here is derived from an EMBL/GenBank/DDBJ whole genome shotgun (WGS) entry which is preliminary data.</text>
</comment>